<feature type="region of interest" description="Disordered" evidence="1">
    <location>
        <begin position="312"/>
        <end position="331"/>
    </location>
</feature>
<sequence>MSLNGFPVKRFREDTHRDELPAWECNPSFGVVHPAGCGTCRSHMSHVAEAKASNHSSIHSAFKDLDKQLDTYFFDGIAEGRRRQREQDQARLRDLERLTCRLQCESYEAEKQLSTATEQLRVSQAECEALRKRLDSLAVSVTSETSSANLDTTHEDLEVEKMLVDPESQDSEPRPAPSRPRSSTRQRENPTGPAPSSQIPDRPLESHAVKSTPPTEPRKLSTNLPPRPTVEVIASSGALDFPDHRTPSFSSAGSHSIRTPQNLRQLQYLMNRAHQPGNDDCIAKVKMLCAEAHQTPRDEKTELQRYILAHWRNPEPAPSGPQASASGSPSPAVLAQAPLLLPNNHASQRPQSPKANNPRMDDPVEVWHAYLTTHRGSWPRGVRRASDGTPHMGDLRASRTVARLRPAIGDNGDTTLRTEFMACSAQLFASPGMYRDLLRRNGIEVAEVVSYKPYRATQFSVTAAEVARHFAGAGVTVEDAVREIEPWAQEYQAAVVFPSSVADARHGSLKGHGGSSSGKSSSSVYRSRSRPRQHDLAQDRFGWR</sequence>
<feature type="compositionally biased region" description="Low complexity" evidence="1">
    <location>
        <begin position="517"/>
        <end position="526"/>
    </location>
</feature>
<evidence type="ECO:0000313" key="3">
    <source>
        <dbReference type="Proteomes" id="UP001362999"/>
    </source>
</evidence>
<accession>A0AAW0CGV2</accession>
<keyword evidence="3" id="KW-1185">Reference proteome</keyword>
<reference evidence="2 3" key="1">
    <citation type="journal article" date="2024" name="J Genomics">
        <title>Draft genome sequencing and assembly of Favolaschia claudopus CIRM-BRFM 2984 isolated from oak limbs.</title>
        <authorList>
            <person name="Navarro D."/>
            <person name="Drula E."/>
            <person name="Chaduli D."/>
            <person name="Cazenave R."/>
            <person name="Ahrendt S."/>
            <person name="Wang J."/>
            <person name="Lipzen A."/>
            <person name="Daum C."/>
            <person name="Barry K."/>
            <person name="Grigoriev I.V."/>
            <person name="Favel A."/>
            <person name="Rosso M.N."/>
            <person name="Martin F."/>
        </authorList>
    </citation>
    <scope>NUCLEOTIDE SEQUENCE [LARGE SCALE GENOMIC DNA]</scope>
    <source>
        <strain evidence="2 3">CIRM-BRFM 2984</strain>
    </source>
</reference>
<dbReference type="AlphaFoldDB" id="A0AAW0CGV2"/>
<evidence type="ECO:0000256" key="1">
    <source>
        <dbReference type="SAM" id="MobiDB-lite"/>
    </source>
</evidence>
<evidence type="ECO:0000313" key="2">
    <source>
        <dbReference type="EMBL" id="KAK7039350.1"/>
    </source>
</evidence>
<feature type="compositionally biased region" description="Low complexity" evidence="1">
    <location>
        <begin position="320"/>
        <end position="331"/>
    </location>
</feature>
<organism evidence="2 3">
    <name type="scientific">Favolaschia claudopus</name>
    <dbReference type="NCBI Taxonomy" id="2862362"/>
    <lineage>
        <taxon>Eukaryota</taxon>
        <taxon>Fungi</taxon>
        <taxon>Dikarya</taxon>
        <taxon>Basidiomycota</taxon>
        <taxon>Agaricomycotina</taxon>
        <taxon>Agaricomycetes</taxon>
        <taxon>Agaricomycetidae</taxon>
        <taxon>Agaricales</taxon>
        <taxon>Marasmiineae</taxon>
        <taxon>Mycenaceae</taxon>
        <taxon>Favolaschia</taxon>
    </lineage>
</organism>
<dbReference type="EMBL" id="JAWWNJ010000016">
    <property type="protein sequence ID" value="KAK7039350.1"/>
    <property type="molecule type" value="Genomic_DNA"/>
</dbReference>
<comment type="caution">
    <text evidence="2">The sequence shown here is derived from an EMBL/GenBank/DDBJ whole genome shotgun (WGS) entry which is preliminary data.</text>
</comment>
<gene>
    <name evidence="2" type="ORF">R3P38DRAFT_3261721</name>
</gene>
<feature type="region of interest" description="Disordered" evidence="1">
    <location>
        <begin position="506"/>
        <end position="544"/>
    </location>
</feature>
<feature type="compositionally biased region" description="Polar residues" evidence="1">
    <location>
        <begin position="247"/>
        <end position="258"/>
    </location>
</feature>
<dbReference type="Proteomes" id="UP001362999">
    <property type="component" value="Unassembled WGS sequence"/>
</dbReference>
<feature type="compositionally biased region" description="Basic and acidic residues" evidence="1">
    <location>
        <begin position="152"/>
        <end position="164"/>
    </location>
</feature>
<proteinExistence type="predicted"/>
<feature type="region of interest" description="Disordered" evidence="1">
    <location>
        <begin position="141"/>
        <end position="258"/>
    </location>
</feature>
<feature type="compositionally biased region" description="Polar residues" evidence="1">
    <location>
        <begin position="141"/>
        <end position="151"/>
    </location>
</feature>
<name>A0AAW0CGV2_9AGAR</name>
<protein>
    <submittedName>
        <fullName evidence="2">Uncharacterized protein</fullName>
    </submittedName>
</protein>
<feature type="compositionally biased region" description="Basic and acidic residues" evidence="1">
    <location>
        <begin position="532"/>
        <end position="544"/>
    </location>
</feature>